<evidence type="ECO:0000313" key="2">
    <source>
        <dbReference type="Proteomes" id="UP000198253"/>
    </source>
</evidence>
<name>A0A1C4YCE5_MICEC</name>
<organism evidence="1 2">
    <name type="scientific">Micromonospora echinospora</name>
    <name type="common">Micromonospora purpurea</name>
    <dbReference type="NCBI Taxonomy" id="1877"/>
    <lineage>
        <taxon>Bacteria</taxon>
        <taxon>Bacillati</taxon>
        <taxon>Actinomycetota</taxon>
        <taxon>Actinomycetes</taxon>
        <taxon>Micromonosporales</taxon>
        <taxon>Micromonosporaceae</taxon>
        <taxon>Micromonospora</taxon>
    </lineage>
</organism>
<dbReference type="EMBL" id="LT607413">
    <property type="protein sequence ID" value="SCF18442.1"/>
    <property type="molecule type" value="Genomic_DNA"/>
</dbReference>
<evidence type="ECO:0000313" key="1">
    <source>
        <dbReference type="EMBL" id="SCF18442.1"/>
    </source>
</evidence>
<keyword evidence="2" id="KW-1185">Reference proteome</keyword>
<dbReference type="InParanoid" id="A0A1C4YCE5"/>
<reference evidence="2" key="1">
    <citation type="submission" date="2016-06" db="EMBL/GenBank/DDBJ databases">
        <authorList>
            <person name="Varghese N."/>
            <person name="Submissions Spin"/>
        </authorList>
    </citation>
    <scope>NUCLEOTIDE SEQUENCE [LARGE SCALE GENOMIC DNA]</scope>
    <source>
        <strain evidence="2">DSM 43816</strain>
    </source>
</reference>
<dbReference type="Proteomes" id="UP000198253">
    <property type="component" value="Chromosome I"/>
</dbReference>
<dbReference type="AlphaFoldDB" id="A0A1C4YCE5"/>
<accession>A0A1C4YCE5</accession>
<proteinExistence type="predicted"/>
<dbReference type="OrthoDB" id="3403969at2"/>
<gene>
    <name evidence="1" type="ORF">GA0070618_3830</name>
</gene>
<dbReference type="RefSeq" id="WP_088982843.1">
    <property type="nucleotide sequence ID" value="NZ_CP182316.1"/>
</dbReference>
<sequence length="62" mass="6428">MVYVRLEAEWTDIDGVNHAAGETVDVDAATLAELQAAGIVTEVPKSGGDATTDWVGPTSTKP</sequence>
<protein>
    <submittedName>
        <fullName evidence="1">Uncharacterized protein</fullName>
    </submittedName>
</protein>